<gene>
    <name evidence="2" type="ORF">GT037_002243</name>
</gene>
<organism evidence="2 3">
    <name type="scientific">Alternaria burnsii</name>
    <dbReference type="NCBI Taxonomy" id="1187904"/>
    <lineage>
        <taxon>Eukaryota</taxon>
        <taxon>Fungi</taxon>
        <taxon>Dikarya</taxon>
        <taxon>Ascomycota</taxon>
        <taxon>Pezizomycotina</taxon>
        <taxon>Dothideomycetes</taxon>
        <taxon>Pleosporomycetidae</taxon>
        <taxon>Pleosporales</taxon>
        <taxon>Pleosporineae</taxon>
        <taxon>Pleosporaceae</taxon>
        <taxon>Alternaria</taxon>
        <taxon>Alternaria sect. Alternaria</taxon>
    </lineage>
</organism>
<accession>A0A8H7BFH2</accession>
<feature type="compositionally biased region" description="Acidic residues" evidence="1">
    <location>
        <begin position="23"/>
        <end position="39"/>
    </location>
</feature>
<dbReference type="GeneID" id="62200468"/>
<dbReference type="AlphaFoldDB" id="A0A8H7BFH2"/>
<dbReference type="Proteomes" id="UP000596902">
    <property type="component" value="Unassembled WGS sequence"/>
</dbReference>
<reference evidence="2" key="2">
    <citation type="submission" date="2020-08" db="EMBL/GenBank/DDBJ databases">
        <title>Draft Genome Sequence of Cumin Blight Pathogen Alternaria burnsii.</title>
        <authorList>
            <person name="Feng Z."/>
        </authorList>
    </citation>
    <scope>NUCLEOTIDE SEQUENCE</scope>
    <source>
        <strain evidence="2">CBS107.38</strain>
    </source>
</reference>
<proteinExistence type="predicted"/>
<name>A0A8H7BFH2_9PLEO</name>
<sequence length="195" mass="22565">MSSSRAKRPARAFSDMRNTPFDCDNDEYDGVPTDNEDSEQISSVRSPKRRKRTTPSTSVCGSRGDLKSNHDLLRSLSVQEVKDILQAKEQEEAMKVRKKDEAKAKREVDIESARSKKSELKINFSYDFDIHSGTSVTGTSTRWFIRLESTKLEHEKIYISKKEVPQDILLYLKWINLTEKEKAKHSNSFRNYRKA</sequence>
<evidence type="ECO:0000313" key="3">
    <source>
        <dbReference type="Proteomes" id="UP000596902"/>
    </source>
</evidence>
<comment type="caution">
    <text evidence="2">The sequence shown here is derived from an EMBL/GenBank/DDBJ whole genome shotgun (WGS) entry which is preliminary data.</text>
</comment>
<protein>
    <submittedName>
        <fullName evidence="2">Uncharacterized protein</fullName>
    </submittedName>
</protein>
<evidence type="ECO:0000256" key="1">
    <source>
        <dbReference type="SAM" id="MobiDB-lite"/>
    </source>
</evidence>
<keyword evidence="3" id="KW-1185">Reference proteome</keyword>
<dbReference type="EMBL" id="JAAABM010000002">
    <property type="protein sequence ID" value="KAF7680592.1"/>
    <property type="molecule type" value="Genomic_DNA"/>
</dbReference>
<feature type="region of interest" description="Disordered" evidence="1">
    <location>
        <begin position="1"/>
        <end position="66"/>
    </location>
</feature>
<evidence type="ECO:0000313" key="2">
    <source>
        <dbReference type="EMBL" id="KAF7680592.1"/>
    </source>
</evidence>
<dbReference type="RefSeq" id="XP_038790582.1">
    <property type="nucleotide sequence ID" value="XM_038927290.1"/>
</dbReference>
<feature type="compositionally biased region" description="Basic residues" evidence="1">
    <location>
        <begin position="1"/>
        <end position="10"/>
    </location>
</feature>
<reference evidence="2" key="1">
    <citation type="submission" date="2020-01" db="EMBL/GenBank/DDBJ databases">
        <authorList>
            <person name="Feng Z.H.Z."/>
        </authorList>
    </citation>
    <scope>NUCLEOTIDE SEQUENCE</scope>
    <source>
        <strain evidence="2">CBS107.38</strain>
    </source>
</reference>